<accession>A0A0C9X2M7</accession>
<protein>
    <recommendedName>
        <fullName evidence="3">F-box domain-containing protein</fullName>
    </recommendedName>
</protein>
<reference evidence="1 2" key="1">
    <citation type="submission" date="2014-04" db="EMBL/GenBank/DDBJ databases">
        <authorList>
            <consortium name="DOE Joint Genome Institute"/>
            <person name="Kuo A."/>
            <person name="Kohler A."/>
            <person name="Nagy L.G."/>
            <person name="Floudas D."/>
            <person name="Copeland A."/>
            <person name="Barry K.W."/>
            <person name="Cichocki N."/>
            <person name="Veneault-Fourrey C."/>
            <person name="LaButti K."/>
            <person name="Lindquist E.A."/>
            <person name="Lipzen A."/>
            <person name="Lundell T."/>
            <person name="Morin E."/>
            <person name="Murat C."/>
            <person name="Sun H."/>
            <person name="Tunlid A."/>
            <person name="Henrissat B."/>
            <person name="Grigoriev I.V."/>
            <person name="Hibbett D.S."/>
            <person name="Martin F."/>
            <person name="Nordberg H.P."/>
            <person name="Cantor M.N."/>
            <person name="Hua S.X."/>
        </authorList>
    </citation>
    <scope>NUCLEOTIDE SEQUENCE [LARGE SCALE GENOMIC DNA]</scope>
    <source>
        <strain evidence="1 2">LaAM-08-1</strain>
    </source>
</reference>
<dbReference type="OrthoDB" id="3089341at2759"/>
<reference evidence="2" key="2">
    <citation type="submission" date="2015-01" db="EMBL/GenBank/DDBJ databases">
        <title>Evolutionary Origins and Diversification of the Mycorrhizal Mutualists.</title>
        <authorList>
            <consortium name="DOE Joint Genome Institute"/>
            <consortium name="Mycorrhizal Genomics Consortium"/>
            <person name="Kohler A."/>
            <person name="Kuo A."/>
            <person name="Nagy L.G."/>
            <person name="Floudas D."/>
            <person name="Copeland A."/>
            <person name="Barry K.W."/>
            <person name="Cichocki N."/>
            <person name="Veneault-Fourrey C."/>
            <person name="LaButti K."/>
            <person name="Lindquist E.A."/>
            <person name="Lipzen A."/>
            <person name="Lundell T."/>
            <person name="Morin E."/>
            <person name="Murat C."/>
            <person name="Riley R."/>
            <person name="Ohm R."/>
            <person name="Sun H."/>
            <person name="Tunlid A."/>
            <person name="Henrissat B."/>
            <person name="Grigoriev I.V."/>
            <person name="Hibbett D.S."/>
            <person name="Martin F."/>
        </authorList>
    </citation>
    <scope>NUCLEOTIDE SEQUENCE [LARGE SCALE GENOMIC DNA]</scope>
    <source>
        <strain evidence="2">LaAM-08-1</strain>
    </source>
</reference>
<sequence>MSSHLIQFPFSQSSEAIQRRFASLEASDIDISTAPSSPRAATFNDNETLLSPIILESSINPSPSVSRYHVPSVMALSLDILRHVANSSPSELKQIQDGVTKLCDSIGLQASLKIKRPAFKNNAPLFLPTSVQLIVVKKCNLQSLLALSNTCRFYYHFIQHYIHGRTQNLISKFDISPERLLHIMGYYGAIIGGSCALSSLYAAENTFQPIEITLYLPADYRNTLTASLFQHLLPLGSVTAIGYNPLISLIEWYACCRPNTLPLHVIAVFTTTNNPIQALFHCQYSITLNAITSRGIFSAYRSLTLLGRSLVRDKPLFPSPVLSLKSYINPFGLCHADRHAILGAFGIALPYWTVPPFLFFQLGMEYKTQNIFFTRRLSNIPGFHDHQCHSEFSCPTTARTMADPGCLLFPFSKFEQLPIIPEDGKIIPVIPPISNFTAFKPTLAPNEIIVWFFGGEYDCTSMSSTFPRVFGAISPSDLM</sequence>
<dbReference type="AlphaFoldDB" id="A0A0C9X2M7"/>
<keyword evidence="2" id="KW-1185">Reference proteome</keyword>
<dbReference type="EMBL" id="KN839104">
    <property type="protein sequence ID" value="KIJ90827.1"/>
    <property type="molecule type" value="Genomic_DNA"/>
</dbReference>
<dbReference type="Proteomes" id="UP000054477">
    <property type="component" value="Unassembled WGS sequence"/>
</dbReference>
<name>A0A0C9X2M7_9AGAR</name>
<evidence type="ECO:0008006" key="3">
    <source>
        <dbReference type="Google" id="ProtNLM"/>
    </source>
</evidence>
<organism evidence="1 2">
    <name type="scientific">Laccaria amethystina LaAM-08-1</name>
    <dbReference type="NCBI Taxonomy" id="1095629"/>
    <lineage>
        <taxon>Eukaryota</taxon>
        <taxon>Fungi</taxon>
        <taxon>Dikarya</taxon>
        <taxon>Basidiomycota</taxon>
        <taxon>Agaricomycotina</taxon>
        <taxon>Agaricomycetes</taxon>
        <taxon>Agaricomycetidae</taxon>
        <taxon>Agaricales</taxon>
        <taxon>Agaricineae</taxon>
        <taxon>Hydnangiaceae</taxon>
        <taxon>Laccaria</taxon>
    </lineage>
</organism>
<proteinExistence type="predicted"/>
<gene>
    <name evidence="1" type="ORF">K443DRAFT_14923</name>
</gene>
<evidence type="ECO:0000313" key="2">
    <source>
        <dbReference type="Proteomes" id="UP000054477"/>
    </source>
</evidence>
<dbReference type="HOGENOM" id="CLU_035155_0_0_1"/>
<evidence type="ECO:0000313" key="1">
    <source>
        <dbReference type="EMBL" id="KIJ90827.1"/>
    </source>
</evidence>